<evidence type="ECO:0000256" key="1">
    <source>
        <dbReference type="ARBA" id="ARBA00001933"/>
    </source>
</evidence>
<dbReference type="GO" id="GO:0008732">
    <property type="term" value="F:L-allo-threonine aldolase activity"/>
    <property type="evidence" value="ECO:0007669"/>
    <property type="project" value="TreeGrafter"/>
</dbReference>
<keyword evidence="3" id="KW-0663">Pyridoxal phosphate</keyword>
<dbReference type="RefSeq" id="XP_013759131.1">
    <property type="nucleotide sequence ID" value="XM_013903677.1"/>
</dbReference>
<dbReference type="eggNOG" id="KOG1368">
    <property type="taxonomic scope" value="Eukaryota"/>
</dbReference>
<feature type="domain" description="Aromatic amino acid beta-eliminating lyase/threonine aldolase" evidence="6">
    <location>
        <begin position="1"/>
        <end position="273"/>
    </location>
</feature>
<organism evidence="7 8">
    <name type="scientific">Thecamonas trahens ATCC 50062</name>
    <dbReference type="NCBI Taxonomy" id="461836"/>
    <lineage>
        <taxon>Eukaryota</taxon>
        <taxon>Apusozoa</taxon>
        <taxon>Apusomonadida</taxon>
        <taxon>Apusomonadidae</taxon>
        <taxon>Thecamonas</taxon>
    </lineage>
</organism>
<dbReference type="Proteomes" id="UP000054408">
    <property type="component" value="Unassembled WGS sequence"/>
</dbReference>
<dbReference type="AlphaFoldDB" id="A0A0L0D5K1"/>
<dbReference type="Gene3D" id="3.90.1150.10">
    <property type="entry name" value="Aspartate Aminotransferase, domain 1"/>
    <property type="match status" value="1"/>
</dbReference>
<evidence type="ECO:0000259" key="6">
    <source>
        <dbReference type="Pfam" id="PF01212"/>
    </source>
</evidence>
<dbReference type="InterPro" id="IPR015424">
    <property type="entry name" value="PyrdxlP-dep_Trfase"/>
</dbReference>
<dbReference type="InterPro" id="IPR015422">
    <property type="entry name" value="PyrdxlP-dep_Trfase_small"/>
</dbReference>
<proteinExistence type="inferred from homology"/>
<accession>A0A0L0D5K1</accession>
<evidence type="ECO:0000256" key="5">
    <source>
        <dbReference type="PIRSR" id="PIRSR017617-1"/>
    </source>
</evidence>
<keyword evidence="4" id="KW-0456">Lyase</keyword>
<evidence type="ECO:0000256" key="2">
    <source>
        <dbReference type="ARBA" id="ARBA00006966"/>
    </source>
</evidence>
<dbReference type="InterPro" id="IPR015421">
    <property type="entry name" value="PyrdxlP-dep_Trfase_major"/>
</dbReference>
<dbReference type="Pfam" id="PF01212">
    <property type="entry name" value="Beta_elim_lyase"/>
    <property type="match status" value="1"/>
</dbReference>
<dbReference type="Gene3D" id="3.40.640.10">
    <property type="entry name" value="Type I PLP-dependent aspartate aminotransferase-like (Major domain)"/>
    <property type="match status" value="1"/>
</dbReference>
<dbReference type="InterPro" id="IPR023603">
    <property type="entry name" value="Low_specificity_L-TA-like"/>
</dbReference>
<reference evidence="7 8" key="1">
    <citation type="submission" date="2010-05" db="EMBL/GenBank/DDBJ databases">
        <title>The Genome Sequence of Thecamonas trahens ATCC 50062.</title>
        <authorList>
            <consortium name="The Broad Institute Genome Sequencing Platform"/>
            <person name="Russ C."/>
            <person name="Cuomo C."/>
            <person name="Shea T."/>
            <person name="Young S.K."/>
            <person name="Zeng Q."/>
            <person name="Koehrsen M."/>
            <person name="Haas B."/>
            <person name="Borodovsky M."/>
            <person name="Guigo R."/>
            <person name="Alvarado L."/>
            <person name="Berlin A."/>
            <person name="Bochicchio J."/>
            <person name="Borenstein D."/>
            <person name="Chapman S."/>
            <person name="Chen Z."/>
            <person name="Freedman E."/>
            <person name="Gellesch M."/>
            <person name="Goldberg J."/>
            <person name="Griggs A."/>
            <person name="Gujja S."/>
            <person name="Heilman E."/>
            <person name="Heiman D."/>
            <person name="Hepburn T."/>
            <person name="Howarth C."/>
            <person name="Jen D."/>
            <person name="Larson L."/>
            <person name="Mehta T."/>
            <person name="Park D."/>
            <person name="Pearson M."/>
            <person name="Roberts A."/>
            <person name="Saif S."/>
            <person name="Shenoy N."/>
            <person name="Sisk P."/>
            <person name="Stolte C."/>
            <person name="Sykes S."/>
            <person name="Thomson T."/>
            <person name="Walk T."/>
            <person name="White J."/>
            <person name="Yandava C."/>
            <person name="Burger G."/>
            <person name="Gray M.W."/>
            <person name="Holland P.W.H."/>
            <person name="King N."/>
            <person name="Lang F.B.F."/>
            <person name="Roger A.J."/>
            <person name="Ruiz-Trillo I."/>
            <person name="Lander E."/>
            <person name="Nusbaum C."/>
        </authorList>
    </citation>
    <scope>NUCLEOTIDE SEQUENCE [LARGE SCALE GENOMIC DNA]</scope>
    <source>
        <strain evidence="7 8">ATCC 50062</strain>
    </source>
</reference>
<dbReference type="GO" id="GO:0005829">
    <property type="term" value="C:cytosol"/>
    <property type="evidence" value="ECO:0007669"/>
    <property type="project" value="TreeGrafter"/>
</dbReference>
<comment type="cofactor">
    <cofactor evidence="1">
        <name>pyridoxal 5'-phosphate</name>
        <dbReference type="ChEBI" id="CHEBI:597326"/>
    </cofactor>
</comment>
<evidence type="ECO:0000313" key="8">
    <source>
        <dbReference type="Proteomes" id="UP000054408"/>
    </source>
</evidence>
<feature type="modified residue" description="N6-(pyridoxal phosphate)lysine" evidence="5">
    <location>
        <position position="186"/>
    </location>
</feature>
<dbReference type="GO" id="GO:0006567">
    <property type="term" value="P:L-threonine catabolic process"/>
    <property type="evidence" value="ECO:0007669"/>
    <property type="project" value="TreeGrafter"/>
</dbReference>
<dbReference type="FunFam" id="3.40.640.10:FF:000030">
    <property type="entry name" value="Low-specificity L-threonine aldolase"/>
    <property type="match status" value="1"/>
</dbReference>
<dbReference type="GeneID" id="25563448"/>
<dbReference type="GO" id="GO:0006545">
    <property type="term" value="P:glycine biosynthetic process"/>
    <property type="evidence" value="ECO:0007669"/>
    <property type="project" value="TreeGrafter"/>
</dbReference>
<sequence>MREAMAAAVVGDDVWGDDPTVVELESMASDVLGKEAALYFPSGTMANLTAVMVHCKERMSEIIMGDECHVHIYENGGYAAVANTPIRIVPTSDDGTLPLDAIEALVRPVNDHFPTSRLLLLENTHNRKGGRVLPKQYMDDACVLASKHNLKVHLDGARLANAAVALGTTIADLAAPVDSVSLCLSKGLGAPVGSVLAGSVEFIATARRVRKMLGGGMRQVGVLAAAGLLALDNVDRLQDDHANAAVLAAGLDKLPGIDVDVVETNIVFFTLDAAAFGATAEAIVDTLRDDYGILIAGGGSRVRLVTHLDVSADDVAKVIDAFGAVHAAAHASV</sequence>
<evidence type="ECO:0000313" key="7">
    <source>
        <dbReference type="EMBL" id="KNC47647.1"/>
    </source>
</evidence>
<dbReference type="FunFam" id="3.90.1150.10:FF:000041">
    <property type="entry name" value="Low-specificity L-threonine aldolase"/>
    <property type="match status" value="1"/>
</dbReference>
<comment type="similarity">
    <text evidence="2">Belongs to the threonine aldolase family.</text>
</comment>
<keyword evidence="8" id="KW-1185">Reference proteome</keyword>
<dbReference type="NCBIfam" id="NF007825">
    <property type="entry name" value="PRK10534.1"/>
    <property type="match status" value="1"/>
</dbReference>
<dbReference type="OMA" id="VQTNIVI"/>
<dbReference type="PIRSF" id="PIRSF017617">
    <property type="entry name" value="Thr_aldolase"/>
    <property type="match status" value="1"/>
</dbReference>
<dbReference type="PANTHER" id="PTHR48097:SF9">
    <property type="entry name" value="L-THREONINE ALDOLASE"/>
    <property type="match status" value="1"/>
</dbReference>
<dbReference type="STRING" id="461836.A0A0L0D5K1"/>
<evidence type="ECO:0000256" key="4">
    <source>
        <dbReference type="ARBA" id="ARBA00023239"/>
    </source>
</evidence>
<dbReference type="EMBL" id="GL349448">
    <property type="protein sequence ID" value="KNC47647.1"/>
    <property type="molecule type" value="Genomic_DNA"/>
</dbReference>
<dbReference type="OrthoDB" id="10261951at2759"/>
<dbReference type="PANTHER" id="PTHR48097">
    <property type="entry name" value="L-THREONINE ALDOLASE-RELATED"/>
    <property type="match status" value="1"/>
</dbReference>
<gene>
    <name evidence="7" type="ORF">AMSG_03877</name>
</gene>
<dbReference type="SUPFAM" id="SSF53383">
    <property type="entry name" value="PLP-dependent transferases"/>
    <property type="match status" value="1"/>
</dbReference>
<dbReference type="NCBIfam" id="NF041359">
    <property type="entry name" value="GntG_guanitoxin"/>
    <property type="match status" value="1"/>
</dbReference>
<protein>
    <submittedName>
        <fullName evidence="7">L-allo-threonine aldolase</fullName>
    </submittedName>
</protein>
<evidence type="ECO:0000256" key="3">
    <source>
        <dbReference type="ARBA" id="ARBA00022898"/>
    </source>
</evidence>
<name>A0A0L0D5K1_THETB</name>
<dbReference type="InterPro" id="IPR001597">
    <property type="entry name" value="ArAA_b-elim_lyase/Thr_aldolase"/>
</dbReference>